<proteinExistence type="predicted"/>
<reference evidence="2 3" key="1">
    <citation type="submission" date="2016-03" db="EMBL/GenBank/DDBJ databases">
        <title>Comparative genomics of Pseudogymnoascus destructans, the fungus causing white-nose syndrome of bats.</title>
        <authorList>
            <person name="Palmer J.M."/>
            <person name="Drees K.P."/>
            <person name="Foster J.T."/>
            <person name="Lindner D.L."/>
        </authorList>
    </citation>
    <scope>NUCLEOTIDE SEQUENCE [LARGE SCALE GENOMIC DNA]</scope>
    <source>
        <strain evidence="2 3">UAMH 10579</strain>
    </source>
</reference>
<gene>
    <name evidence="2" type="ORF">VE01_09811</name>
</gene>
<dbReference type="Proteomes" id="UP000091956">
    <property type="component" value="Unassembled WGS sequence"/>
</dbReference>
<feature type="transmembrane region" description="Helical" evidence="1">
    <location>
        <begin position="6"/>
        <end position="30"/>
    </location>
</feature>
<evidence type="ECO:0000313" key="2">
    <source>
        <dbReference type="EMBL" id="OBT92629.1"/>
    </source>
</evidence>
<dbReference type="GeneID" id="28843197"/>
<organism evidence="2 3">
    <name type="scientific">Pseudogymnoascus verrucosus</name>
    <dbReference type="NCBI Taxonomy" id="342668"/>
    <lineage>
        <taxon>Eukaryota</taxon>
        <taxon>Fungi</taxon>
        <taxon>Dikarya</taxon>
        <taxon>Ascomycota</taxon>
        <taxon>Pezizomycotina</taxon>
        <taxon>Leotiomycetes</taxon>
        <taxon>Thelebolales</taxon>
        <taxon>Thelebolaceae</taxon>
        <taxon>Pseudogymnoascus</taxon>
    </lineage>
</organism>
<dbReference type="EMBL" id="KV460264">
    <property type="protein sequence ID" value="OBT92629.1"/>
    <property type="molecule type" value="Genomic_DNA"/>
</dbReference>
<reference evidence="3" key="2">
    <citation type="journal article" date="2018" name="Nat. Commun.">
        <title>Extreme sensitivity to ultraviolet light in the fungal pathogen causing white-nose syndrome of bats.</title>
        <authorList>
            <person name="Palmer J.M."/>
            <person name="Drees K.P."/>
            <person name="Foster J.T."/>
            <person name="Lindner D.L."/>
        </authorList>
    </citation>
    <scope>NUCLEOTIDE SEQUENCE [LARGE SCALE GENOMIC DNA]</scope>
    <source>
        <strain evidence="3">UAMH 10579</strain>
    </source>
</reference>
<evidence type="ECO:0008006" key="4">
    <source>
        <dbReference type="Google" id="ProtNLM"/>
    </source>
</evidence>
<sequence>MIERLTVAIAATPPMTLMLSQSALFITLWLTVRRHVSLHGPIPGARTLTTINSWFYHASKFYEYVDILNVLASGGEIDLHFGVHHLTTMYMTYARVLHHSEGWCVFAALNTAHHVLIC</sequence>
<dbReference type="AlphaFoldDB" id="A0A1B8G9V3"/>
<keyword evidence="3" id="KW-1185">Reference proteome</keyword>
<evidence type="ECO:0000313" key="3">
    <source>
        <dbReference type="Proteomes" id="UP000091956"/>
    </source>
</evidence>
<keyword evidence="1" id="KW-0472">Membrane</keyword>
<keyword evidence="1" id="KW-1133">Transmembrane helix</keyword>
<accession>A0A1B8G9V3</accession>
<evidence type="ECO:0000256" key="1">
    <source>
        <dbReference type="SAM" id="Phobius"/>
    </source>
</evidence>
<dbReference type="OrthoDB" id="434092at2759"/>
<protein>
    <recommendedName>
        <fullName evidence="4">Very-long-chain 3-oxoacyl-CoA synthase</fullName>
    </recommendedName>
</protein>
<name>A0A1B8G9V3_9PEZI</name>
<dbReference type="RefSeq" id="XP_018126362.1">
    <property type="nucleotide sequence ID" value="XM_018279220.1"/>
</dbReference>
<keyword evidence="1" id="KW-0812">Transmembrane</keyword>